<proteinExistence type="predicted"/>
<comment type="caution">
    <text evidence="2">The sequence shown here is derived from an EMBL/GenBank/DDBJ whole genome shotgun (WGS) entry which is preliminary data.</text>
</comment>
<dbReference type="AlphaFoldDB" id="A0AAJ4RA30"/>
<feature type="transmembrane region" description="Helical" evidence="1">
    <location>
        <begin position="79"/>
        <end position="97"/>
    </location>
</feature>
<keyword evidence="1" id="KW-0472">Membrane</keyword>
<dbReference type="EMBL" id="RJJC01000001">
    <property type="protein sequence ID" value="RNJ27000.1"/>
    <property type="molecule type" value="Genomic_DNA"/>
</dbReference>
<sequence length="129" mass="13637">MSKPSTEPGWLHRDDERSRTLRLLFVAIIGSPWLLLLDPAREVTHPAVTAAAVVLGGLCGIGAILGLADVDDGELDDTIAVVGTLAAITVGTVVVWVVVPSSYLSAVVQFAIAFTWAAVTTQILRYRIG</sequence>
<gene>
    <name evidence="2" type="ORF">Nmn1133_10095</name>
</gene>
<feature type="transmembrane region" description="Helical" evidence="1">
    <location>
        <begin position="103"/>
        <end position="124"/>
    </location>
</feature>
<dbReference type="RefSeq" id="WP_075937052.1">
    <property type="nucleotide sequence ID" value="NZ_BDJH01000002.1"/>
</dbReference>
<name>A0AAJ4RA30_9EURY</name>
<feature type="transmembrane region" description="Helical" evidence="1">
    <location>
        <begin position="21"/>
        <end position="37"/>
    </location>
</feature>
<evidence type="ECO:0000313" key="3">
    <source>
        <dbReference type="Proteomes" id="UP000270581"/>
    </source>
</evidence>
<keyword evidence="3" id="KW-1185">Reference proteome</keyword>
<protein>
    <submittedName>
        <fullName evidence="2">Uncharacterized protein</fullName>
    </submittedName>
</protein>
<evidence type="ECO:0000313" key="2">
    <source>
        <dbReference type="EMBL" id="RNJ27000.1"/>
    </source>
</evidence>
<reference evidence="2 3" key="1">
    <citation type="submission" date="2018-11" db="EMBL/GenBank/DDBJ databases">
        <title>Genome sequences of Natronomonas sp. CBA1133.</title>
        <authorList>
            <person name="Roh S.W."/>
            <person name="Cha I.-T."/>
        </authorList>
    </citation>
    <scope>NUCLEOTIDE SEQUENCE [LARGE SCALE GENOMIC DNA]</scope>
    <source>
        <strain evidence="2 3">CBA1133</strain>
    </source>
</reference>
<evidence type="ECO:0000256" key="1">
    <source>
        <dbReference type="SAM" id="Phobius"/>
    </source>
</evidence>
<keyword evidence="1" id="KW-1133">Transmembrane helix</keyword>
<dbReference type="Proteomes" id="UP000270581">
    <property type="component" value="Unassembled WGS sequence"/>
</dbReference>
<accession>A0AAJ4RA30</accession>
<feature type="transmembrane region" description="Helical" evidence="1">
    <location>
        <begin position="43"/>
        <end position="67"/>
    </location>
</feature>
<keyword evidence="1" id="KW-0812">Transmembrane</keyword>
<organism evidence="2 3">
    <name type="scientific">Halosegnis longus</name>
    <dbReference type="NCBI Taxonomy" id="2216012"/>
    <lineage>
        <taxon>Archaea</taxon>
        <taxon>Methanobacteriati</taxon>
        <taxon>Methanobacteriota</taxon>
        <taxon>Stenosarchaea group</taxon>
        <taxon>Halobacteria</taxon>
        <taxon>Halobacteriales</taxon>
        <taxon>Natronomonadaceae</taxon>
        <taxon>Halosegnis</taxon>
    </lineage>
</organism>